<name>A0A8K0UFL7_9AGAR</name>
<reference evidence="2" key="1">
    <citation type="journal article" date="2021" name="New Phytol.">
        <title>Evolutionary innovations through gain and loss of genes in the ectomycorrhizal Boletales.</title>
        <authorList>
            <person name="Wu G."/>
            <person name="Miyauchi S."/>
            <person name="Morin E."/>
            <person name="Kuo A."/>
            <person name="Drula E."/>
            <person name="Varga T."/>
            <person name="Kohler A."/>
            <person name="Feng B."/>
            <person name="Cao Y."/>
            <person name="Lipzen A."/>
            <person name="Daum C."/>
            <person name="Hundley H."/>
            <person name="Pangilinan J."/>
            <person name="Johnson J."/>
            <person name="Barry K."/>
            <person name="LaButti K."/>
            <person name="Ng V."/>
            <person name="Ahrendt S."/>
            <person name="Min B."/>
            <person name="Choi I.G."/>
            <person name="Park H."/>
            <person name="Plett J.M."/>
            <person name="Magnuson J."/>
            <person name="Spatafora J.W."/>
            <person name="Nagy L.G."/>
            <person name="Henrissat B."/>
            <person name="Grigoriev I.V."/>
            <person name="Yang Z.L."/>
            <person name="Xu J."/>
            <person name="Martin F.M."/>
        </authorList>
    </citation>
    <scope>NUCLEOTIDE SEQUENCE</scope>
    <source>
        <strain evidence="2">KKN 215</strain>
    </source>
</reference>
<feature type="compositionally biased region" description="Acidic residues" evidence="1">
    <location>
        <begin position="456"/>
        <end position="465"/>
    </location>
</feature>
<feature type="compositionally biased region" description="Polar residues" evidence="1">
    <location>
        <begin position="468"/>
        <end position="477"/>
    </location>
</feature>
<feature type="region of interest" description="Disordered" evidence="1">
    <location>
        <begin position="497"/>
        <end position="592"/>
    </location>
</feature>
<proteinExistence type="predicted"/>
<gene>
    <name evidence="2" type="ORF">BXZ70DRAFT_959786</name>
</gene>
<dbReference type="AlphaFoldDB" id="A0A8K0UFL7"/>
<feature type="compositionally biased region" description="Polar residues" evidence="1">
    <location>
        <begin position="198"/>
        <end position="207"/>
    </location>
</feature>
<protein>
    <submittedName>
        <fullName evidence="2">Uncharacterized protein</fullName>
    </submittedName>
</protein>
<keyword evidence="3" id="KW-1185">Reference proteome</keyword>
<feature type="compositionally biased region" description="Polar residues" evidence="1">
    <location>
        <begin position="437"/>
        <end position="451"/>
    </location>
</feature>
<evidence type="ECO:0000313" key="3">
    <source>
        <dbReference type="Proteomes" id="UP000813824"/>
    </source>
</evidence>
<comment type="caution">
    <text evidence="2">The sequence shown here is derived from an EMBL/GenBank/DDBJ whole genome shotgun (WGS) entry which is preliminary data.</text>
</comment>
<organism evidence="2 3">
    <name type="scientific">Cristinia sonorae</name>
    <dbReference type="NCBI Taxonomy" id="1940300"/>
    <lineage>
        <taxon>Eukaryota</taxon>
        <taxon>Fungi</taxon>
        <taxon>Dikarya</taxon>
        <taxon>Basidiomycota</taxon>
        <taxon>Agaricomycotina</taxon>
        <taxon>Agaricomycetes</taxon>
        <taxon>Agaricomycetidae</taxon>
        <taxon>Agaricales</taxon>
        <taxon>Pleurotineae</taxon>
        <taxon>Stephanosporaceae</taxon>
        <taxon>Cristinia</taxon>
    </lineage>
</organism>
<evidence type="ECO:0000256" key="1">
    <source>
        <dbReference type="SAM" id="MobiDB-lite"/>
    </source>
</evidence>
<dbReference type="Proteomes" id="UP000813824">
    <property type="component" value="Unassembled WGS sequence"/>
</dbReference>
<sequence length="592" mass="64184">MFKRVRAERQHLKAFNAKVSAEWAAAMYEMELATAELKRERAAMNALVETAGEMGGDKALNIIWTTAHENPGADARERAERALAAGIDLSLENASERWTGEIKRRKVDAHLMWPQHGPREDEPVAPEIPQNMISLACKCPLSPDNAPNPPTFRGDGGDDNDDGNDGDNPGGPGRGRGPSPPNHRKRGRSPSQDHRSTHSSQGPSGSTFDPYRADIPDDHPLKRRRPAHGGRTLQRENAVEIDPDTGVDRAAVANLCRMGQAADIQAASELMRRAPADYYIGDNLRTLGRLRPSPHSSPEMGSSELEESPIRAGLSHPPTPRLRPVQWHSSNVVSRETVLTAGGRTGQVQVQRTVVQAQAPPQTIIPSGPLMRATSLSATTNGNYAAAGPSGNPYNIPYPQSNVAGPSQVRPPVFRRPDDWFVRRGRQEEEEEASISPIRSNDSSIVPTSPISPEVSMEEAEEEFTNEAGPSSTSSGAVDQVSMVSSIRAGAARFFSNIRGAVQTSTPRSTESDEPEDSGEMALPPAFAPPPRRRQRRDSPMHGRAAIFMQSPPDVSRVTGEVLRDMGRGMGFNGSPMRYADGEEPLPEPAIT</sequence>
<evidence type="ECO:0000313" key="2">
    <source>
        <dbReference type="EMBL" id="KAH8081322.1"/>
    </source>
</evidence>
<dbReference type="EMBL" id="JAEVFJ010000052">
    <property type="protein sequence ID" value="KAH8081322.1"/>
    <property type="molecule type" value="Genomic_DNA"/>
</dbReference>
<feature type="region of interest" description="Disordered" evidence="1">
    <location>
        <begin position="426"/>
        <end position="477"/>
    </location>
</feature>
<feature type="compositionally biased region" description="Basic and acidic residues" evidence="1">
    <location>
        <begin position="211"/>
        <end position="220"/>
    </location>
</feature>
<feature type="region of interest" description="Disordered" evidence="1">
    <location>
        <begin position="139"/>
        <end position="242"/>
    </location>
</feature>
<accession>A0A8K0UFL7</accession>